<dbReference type="AlphaFoldDB" id="A0AB34R0E4"/>
<protein>
    <recommendedName>
        <fullName evidence="2">DUF4064 domain-containing protein</fullName>
    </recommendedName>
</protein>
<reference evidence="3 4" key="1">
    <citation type="submission" date="2014-12" db="EMBL/GenBank/DDBJ databases">
        <title>Draft Genome Sequences of Five Spore-Forming Food Isolates of Bacillus pumilus.</title>
        <authorList>
            <person name="de Jong A."/>
            <person name="van Heel A.J."/>
            <person name="Montalban-Lopez M."/>
            <person name="Krawczyk A.O."/>
            <person name="Berendsen E.M."/>
            <person name="Wells-Bennik M."/>
            <person name="Kuipers O.P."/>
        </authorList>
    </citation>
    <scope>NUCLEOTIDE SEQUENCE [LARGE SCALE GENOMIC DNA]</scope>
    <source>
        <strain evidence="3 4">B4127</strain>
    </source>
</reference>
<dbReference type="InterPro" id="IPR025273">
    <property type="entry name" value="DUF4064"/>
</dbReference>
<organism evidence="3 4">
    <name type="scientific">Bacillus pumilus</name>
    <name type="common">Bacillus mesentericus</name>
    <dbReference type="NCBI Taxonomy" id="1408"/>
    <lineage>
        <taxon>Bacteria</taxon>
        <taxon>Bacillati</taxon>
        <taxon>Bacillota</taxon>
        <taxon>Bacilli</taxon>
        <taxon>Bacillales</taxon>
        <taxon>Bacillaceae</taxon>
        <taxon>Bacillus</taxon>
    </lineage>
</organism>
<feature type="transmembrane region" description="Helical" evidence="1">
    <location>
        <begin position="96"/>
        <end position="122"/>
    </location>
</feature>
<name>A0AB34R0E4_BACPU</name>
<gene>
    <name evidence="3" type="ORF">B4127_4135</name>
</gene>
<sequence>MIKRKGEKIMGIISIVLNVIGVGIGALFLSIGPSVYDQINEVLQEEGETLPIETLQASVHAFGTQYMVVSAIAAVLSIVGVVLLKTDRRAVISGILFLVSAVTLLIGTVGLAFAPMILLFIIGLMSLIRKPKTEDIHTNEYPS</sequence>
<evidence type="ECO:0000259" key="2">
    <source>
        <dbReference type="Pfam" id="PF13273"/>
    </source>
</evidence>
<dbReference type="Proteomes" id="UP000031978">
    <property type="component" value="Unassembled WGS sequence"/>
</dbReference>
<comment type="caution">
    <text evidence="3">The sequence shown here is derived from an EMBL/GenBank/DDBJ whole genome shotgun (WGS) entry which is preliminary data.</text>
</comment>
<dbReference type="EMBL" id="JXCL01000003">
    <property type="protein sequence ID" value="KIL25555.1"/>
    <property type="molecule type" value="Genomic_DNA"/>
</dbReference>
<evidence type="ECO:0000256" key="1">
    <source>
        <dbReference type="SAM" id="Phobius"/>
    </source>
</evidence>
<evidence type="ECO:0000313" key="3">
    <source>
        <dbReference type="EMBL" id="KIL25555.1"/>
    </source>
</evidence>
<keyword evidence="1" id="KW-1133">Transmembrane helix</keyword>
<accession>A0AB34R0E4</accession>
<proteinExistence type="predicted"/>
<feature type="domain" description="DUF4064" evidence="2">
    <location>
        <begin position="3"/>
        <end position="106"/>
    </location>
</feature>
<keyword evidence="1" id="KW-0812">Transmembrane</keyword>
<dbReference type="Pfam" id="PF13273">
    <property type="entry name" value="DUF4064"/>
    <property type="match status" value="1"/>
</dbReference>
<dbReference type="RefSeq" id="WP_044139128.1">
    <property type="nucleotide sequence ID" value="NZ_JXCL01000003.1"/>
</dbReference>
<evidence type="ECO:0000313" key="4">
    <source>
        <dbReference type="Proteomes" id="UP000031978"/>
    </source>
</evidence>
<feature type="transmembrane region" description="Helical" evidence="1">
    <location>
        <begin position="12"/>
        <end position="31"/>
    </location>
</feature>
<feature type="transmembrane region" description="Helical" evidence="1">
    <location>
        <begin position="66"/>
        <end position="84"/>
    </location>
</feature>
<keyword evidence="1" id="KW-0472">Membrane</keyword>